<dbReference type="Pfam" id="PF12704">
    <property type="entry name" value="MacB_PCD"/>
    <property type="match status" value="1"/>
</dbReference>
<dbReference type="PANTHER" id="PTHR30572:SF4">
    <property type="entry name" value="ABC TRANSPORTER PERMEASE YTRF"/>
    <property type="match status" value="1"/>
</dbReference>
<comment type="caution">
    <text evidence="10">The sequence shown here is derived from an EMBL/GenBank/DDBJ whole genome shotgun (WGS) entry which is preliminary data.</text>
</comment>
<feature type="transmembrane region" description="Helical" evidence="7">
    <location>
        <begin position="339"/>
        <end position="361"/>
    </location>
</feature>
<dbReference type="GO" id="GO:0022857">
    <property type="term" value="F:transmembrane transporter activity"/>
    <property type="evidence" value="ECO:0007669"/>
    <property type="project" value="TreeGrafter"/>
</dbReference>
<keyword evidence="2" id="KW-1003">Cell membrane</keyword>
<evidence type="ECO:0000313" key="10">
    <source>
        <dbReference type="EMBL" id="RXH40173.1"/>
    </source>
</evidence>
<reference evidence="10 11" key="1">
    <citation type="submission" date="2015-04" db="EMBL/GenBank/DDBJ databases">
        <title>Comparative genomics of rhizobia nodulating Arachis hypogaea in China.</title>
        <authorList>
            <person name="Li Y."/>
        </authorList>
    </citation>
    <scope>NUCLEOTIDE SEQUENCE [LARGE SCALE GENOMIC DNA]</scope>
    <source>
        <strain evidence="10 11">CCBAU 51787</strain>
    </source>
</reference>
<sequence length="410" mass="43828">MRSLGYVYLAFQSIRAHILRSVLAITGIVIGIAAVLIVVAVAEGARAEISRQINSLGSNLLLVQPGAQNAQGVRQQAGTVLSLTTTDALAVAREVSDVVIAAPFVGGQKTVIARDLNWSTLVAGVTPEFFEARGWRIGEGQLFNQDQVASVAKIAVIGGTVARELFRDSDPLGRFIRIDRTSYVVIGVLAEKGQDFTGRDQDDVIFIPLSSARIFATGRSQANPDAVHTILVKTDSTQSMTAVGGAIARVLRQRHKIMGHKDDDFRIQNLIQIAQTRDRTYRQFTLLVSALAGISLLVGGIGVMNIMLVSVTERFNEIGIRLAFGARPQDIRKQFLMEAVLLCTIGGLSGLVIGYACTRVVPSALGWPVEFNAGMALVAVACSSLIGIIFGLLPAERAARLDPAALLRSG</sequence>
<evidence type="ECO:0000259" key="8">
    <source>
        <dbReference type="Pfam" id="PF02687"/>
    </source>
</evidence>
<evidence type="ECO:0000256" key="5">
    <source>
        <dbReference type="ARBA" id="ARBA00023136"/>
    </source>
</evidence>
<protein>
    <recommendedName>
        <fullName evidence="12">FtsX-like permease family protein</fullName>
    </recommendedName>
</protein>
<evidence type="ECO:0008006" key="12">
    <source>
        <dbReference type="Google" id="ProtNLM"/>
    </source>
</evidence>
<keyword evidence="5 7" id="KW-0472">Membrane</keyword>
<gene>
    <name evidence="10" type="ORF">XH94_13805</name>
</gene>
<feature type="transmembrane region" description="Helical" evidence="7">
    <location>
        <begin position="284"/>
        <end position="311"/>
    </location>
</feature>
<feature type="transmembrane region" description="Helical" evidence="7">
    <location>
        <begin position="21"/>
        <end position="42"/>
    </location>
</feature>
<keyword evidence="3 7" id="KW-0812">Transmembrane</keyword>
<comment type="similarity">
    <text evidence="6">Belongs to the ABC-4 integral membrane protein family.</text>
</comment>
<accession>A0A4Q0SKB9</accession>
<dbReference type="GO" id="GO:0005886">
    <property type="term" value="C:plasma membrane"/>
    <property type="evidence" value="ECO:0007669"/>
    <property type="project" value="UniProtKB-SubCell"/>
</dbReference>
<dbReference type="Pfam" id="PF02687">
    <property type="entry name" value="FtsX"/>
    <property type="match status" value="1"/>
</dbReference>
<evidence type="ECO:0000313" key="11">
    <source>
        <dbReference type="Proteomes" id="UP000290565"/>
    </source>
</evidence>
<name>A0A4Q0SKB9_9BRAD</name>
<evidence type="ECO:0000256" key="4">
    <source>
        <dbReference type="ARBA" id="ARBA00022989"/>
    </source>
</evidence>
<feature type="domain" description="MacB-like periplasmic core" evidence="9">
    <location>
        <begin position="21"/>
        <end position="249"/>
    </location>
</feature>
<dbReference type="InterPro" id="IPR050250">
    <property type="entry name" value="Macrolide_Exporter_MacB"/>
</dbReference>
<evidence type="ECO:0000256" key="7">
    <source>
        <dbReference type="SAM" id="Phobius"/>
    </source>
</evidence>
<keyword evidence="4 7" id="KW-1133">Transmembrane helix</keyword>
<dbReference type="EMBL" id="LBJM01000044">
    <property type="protein sequence ID" value="RXH40173.1"/>
    <property type="molecule type" value="Genomic_DNA"/>
</dbReference>
<organism evidence="10 11">
    <name type="scientific">Bradyrhizobium zhanjiangense</name>
    <dbReference type="NCBI Taxonomy" id="1325107"/>
    <lineage>
        <taxon>Bacteria</taxon>
        <taxon>Pseudomonadati</taxon>
        <taxon>Pseudomonadota</taxon>
        <taxon>Alphaproteobacteria</taxon>
        <taxon>Hyphomicrobiales</taxon>
        <taxon>Nitrobacteraceae</taxon>
        <taxon>Bradyrhizobium</taxon>
    </lineage>
</organism>
<dbReference type="InterPro" id="IPR003838">
    <property type="entry name" value="ABC3_permease_C"/>
</dbReference>
<dbReference type="PANTHER" id="PTHR30572">
    <property type="entry name" value="MEMBRANE COMPONENT OF TRANSPORTER-RELATED"/>
    <property type="match status" value="1"/>
</dbReference>
<evidence type="ECO:0000256" key="3">
    <source>
        <dbReference type="ARBA" id="ARBA00022692"/>
    </source>
</evidence>
<dbReference type="InterPro" id="IPR025857">
    <property type="entry name" value="MacB_PCD"/>
</dbReference>
<feature type="domain" description="ABC3 transporter permease C-terminal" evidence="8">
    <location>
        <begin position="291"/>
        <end position="403"/>
    </location>
</feature>
<dbReference type="Proteomes" id="UP000290565">
    <property type="component" value="Unassembled WGS sequence"/>
</dbReference>
<evidence type="ECO:0000256" key="1">
    <source>
        <dbReference type="ARBA" id="ARBA00004651"/>
    </source>
</evidence>
<evidence type="ECO:0000256" key="2">
    <source>
        <dbReference type="ARBA" id="ARBA00022475"/>
    </source>
</evidence>
<feature type="transmembrane region" description="Helical" evidence="7">
    <location>
        <begin position="373"/>
        <end position="393"/>
    </location>
</feature>
<dbReference type="AlphaFoldDB" id="A0A4Q0SKB9"/>
<dbReference type="RefSeq" id="WP_128944821.1">
    <property type="nucleotide sequence ID" value="NZ_LBJM01000044.1"/>
</dbReference>
<proteinExistence type="inferred from homology"/>
<evidence type="ECO:0000256" key="6">
    <source>
        <dbReference type="ARBA" id="ARBA00038076"/>
    </source>
</evidence>
<evidence type="ECO:0000259" key="9">
    <source>
        <dbReference type="Pfam" id="PF12704"/>
    </source>
</evidence>
<comment type="subcellular location">
    <subcellularLocation>
        <location evidence="1">Cell membrane</location>
        <topology evidence="1">Multi-pass membrane protein</topology>
    </subcellularLocation>
</comment>